<dbReference type="SUPFAM" id="SSF55826">
    <property type="entry name" value="YbaK/ProRS associated domain"/>
    <property type="match status" value="1"/>
</dbReference>
<dbReference type="Pfam" id="PF04073">
    <property type="entry name" value="tRNA_edit"/>
    <property type="match status" value="1"/>
</dbReference>
<organism evidence="2 3">
    <name type="scientific">Sphagnum troendelagicum</name>
    <dbReference type="NCBI Taxonomy" id="128251"/>
    <lineage>
        <taxon>Eukaryota</taxon>
        <taxon>Viridiplantae</taxon>
        <taxon>Streptophyta</taxon>
        <taxon>Embryophyta</taxon>
        <taxon>Bryophyta</taxon>
        <taxon>Sphagnophytina</taxon>
        <taxon>Sphagnopsida</taxon>
        <taxon>Sphagnales</taxon>
        <taxon>Sphagnaceae</taxon>
        <taxon>Sphagnum</taxon>
    </lineage>
</organism>
<dbReference type="Proteomes" id="UP001497512">
    <property type="component" value="Chromosome 3"/>
</dbReference>
<evidence type="ECO:0000313" key="3">
    <source>
        <dbReference type="Proteomes" id="UP001497512"/>
    </source>
</evidence>
<proteinExistence type="predicted"/>
<dbReference type="PANTHER" id="PTHR30411">
    <property type="entry name" value="CYTOPLASMIC PROTEIN"/>
    <property type="match status" value="1"/>
</dbReference>
<name>A0ABP0UDI8_9BRYO</name>
<gene>
    <name evidence="2" type="ORF">CSSPTR1EN2_LOCUS14054</name>
</gene>
<dbReference type="PANTHER" id="PTHR30411:SF4">
    <property type="entry name" value="YBAK_AMINOACYL-TRNA SYNTHETASE-ASSOCIATED DOMAIN-CONTAINING PROTEIN"/>
    <property type="match status" value="1"/>
</dbReference>
<dbReference type="InterPro" id="IPR036754">
    <property type="entry name" value="YbaK/aa-tRNA-synt-asso_dom_sf"/>
</dbReference>
<sequence length="254" mass="28366">MEKEDSALAALQERQLRILASIQRLSSLLLLPNDDSQSATLNSQPGILLKEYQGGPTSAASHQNHQNRLAKILTAAGATGFTFKRVPSNYYERSFEERRDLLGATSIDHLCKSIVMVNTQADASVKDCSDRKNSKYYVIVVQYTARLNAEKVRQFVHSLNEGRIPKKRFNLRLAPEVESNRLTGFEHNAVTPIGMRTDIPVILSDAIVKLEPDYFWLGGGEVDLKLGIKTLDFTQIVKPFITDCTYSSDDTTVC</sequence>
<dbReference type="Gene3D" id="3.90.960.10">
    <property type="entry name" value="YbaK/aminoacyl-tRNA synthetase-associated domain"/>
    <property type="match status" value="1"/>
</dbReference>
<dbReference type="InterPro" id="IPR007214">
    <property type="entry name" value="YbaK/aa-tRNA-synth-assoc-dom"/>
</dbReference>
<reference evidence="2" key="1">
    <citation type="submission" date="2024-02" db="EMBL/GenBank/DDBJ databases">
        <authorList>
            <consortium name="ELIXIR-Norway"/>
            <consortium name="Elixir Norway"/>
        </authorList>
    </citation>
    <scope>NUCLEOTIDE SEQUENCE</scope>
</reference>
<feature type="domain" description="YbaK/aminoacyl-tRNA synthetase-associated" evidence="1">
    <location>
        <begin position="108"/>
        <end position="234"/>
    </location>
</feature>
<protein>
    <recommendedName>
        <fullName evidence="1">YbaK/aminoacyl-tRNA synthetase-associated domain-containing protein</fullName>
    </recommendedName>
</protein>
<evidence type="ECO:0000313" key="2">
    <source>
        <dbReference type="EMBL" id="CAK9218577.1"/>
    </source>
</evidence>
<accession>A0ABP0UDI8</accession>
<dbReference type="EMBL" id="OZ019895">
    <property type="protein sequence ID" value="CAK9218577.1"/>
    <property type="molecule type" value="Genomic_DNA"/>
</dbReference>
<keyword evidence="3" id="KW-1185">Reference proteome</keyword>
<evidence type="ECO:0000259" key="1">
    <source>
        <dbReference type="Pfam" id="PF04073"/>
    </source>
</evidence>
<dbReference type="CDD" id="cd04332">
    <property type="entry name" value="YbaK_like"/>
    <property type="match status" value="1"/>
</dbReference>